<protein>
    <recommendedName>
        <fullName evidence="1">Toprim domain-containing protein</fullName>
    </recommendedName>
</protein>
<dbReference type="InterPro" id="IPR034154">
    <property type="entry name" value="TOPRIM_DnaG/twinkle"/>
</dbReference>
<dbReference type="AlphaFoldDB" id="K1JGA8"/>
<dbReference type="Pfam" id="PF13362">
    <property type="entry name" value="Toprim_3"/>
    <property type="match status" value="1"/>
</dbReference>
<dbReference type="RefSeq" id="WP_005298695.1">
    <property type="nucleotide sequence ID" value="NZ_JDWD01000089.1"/>
</dbReference>
<evidence type="ECO:0000313" key="2">
    <source>
        <dbReference type="EMBL" id="EKB29211.1"/>
    </source>
</evidence>
<accession>K1JGA8</accession>
<dbReference type="EMBL" id="AGWR01000006">
    <property type="protein sequence ID" value="EKB29211.1"/>
    <property type="molecule type" value="Genomic_DNA"/>
</dbReference>
<dbReference type="InterPro" id="IPR006171">
    <property type="entry name" value="TOPRIM_dom"/>
</dbReference>
<gene>
    <name evidence="2" type="ORF">HMPREF1171_00423</name>
</gene>
<dbReference type="HOGENOM" id="CLU_335824_0_0_6"/>
<feature type="domain" description="Toprim" evidence="1">
    <location>
        <begin position="236"/>
        <end position="342"/>
    </location>
</feature>
<keyword evidence="3" id="KW-1185">Reference proteome</keyword>
<reference evidence="2 3" key="1">
    <citation type="submission" date="2012-06" db="EMBL/GenBank/DDBJ databases">
        <title>The Genome Sequence of Aeromonas hydrophila SSU.</title>
        <authorList>
            <consortium name="The Broad Institute Genome Sequencing Platform"/>
            <person name="Earl A."/>
            <person name="Ward D."/>
            <person name="Feldgarden M."/>
            <person name="Gevers D."/>
            <person name="Chopra A."/>
            <person name="Walker B."/>
            <person name="Young S.K."/>
            <person name="Zeng Q."/>
            <person name="Gargeya S."/>
            <person name="Fitzgerald M."/>
            <person name="Haas B."/>
            <person name="Abouelleil A."/>
            <person name="Alvarado L."/>
            <person name="Arachchi H.M."/>
            <person name="Berlin A.M."/>
            <person name="Chapman S.B."/>
            <person name="Goldberg J."/>
            <person name="Griggs A."/>
            <person name="Gujja S."/>
            <person name="Hansen M."/>
            <person name="Howarth C."/>
            <person name="Imamovic A."/>
            <person name="Larimer J."/>
            <person name="McCowan C."/>
            <person name="Montmayeur A."/>
            <person name="Murphy C."/>
            <person name="Neiman D."/>
            <person name="Pearson M."/>
            <person name="Priest M."/>
            <person name="Roberts A."/>
            <person name="Saif S."/>
            <person name="Shea T."/>
            <person name="Sisk P."/>
            <person name="Sykes S."/>
            <person name="Wortman J."/>
            <person name="Nusbaum C."/>
            <person name="Birren B."/>
        </authorList>
    </citation>
    <scope>NUCLEOTIDE SEQUENCE [LARGE SCALE GENOMIC DNA]</scope>
    <source>
        <strain evidence="2 3">SSU</strain>
    </source>
</reference>
<proteinExistence type="predicted"/>
<evidence type="ECO:0000259" key="1">
    <source>
        <dbReference type="Pfam" id="PF13362"/>
    </source>
</evidence>
<comment type="caution">
    <text evidence="2">The sequence shown here is derived from an EMBL/GenBank/DDBJ whole genome shotgun (WGS) entry which is preliminary data.</text>
</comment>
<evidence type="ECO:0000313" key="3">
    <source>
        <dbReference type="Proteomes" id="UP000005149"/>
    </source>
</evidence>
<dbReference type="PATRIC" id="fig|1073377.4.peg.432"/>
<sequence length="951" mass="103712">MNAHALIQRQPFSLADTIDQFLSAMLEQGIETDDEIVADGKLHRIHVVGDSRGSRNGFYCLHADDKPAGIFGCNKRYGFDHKFHWQSNVKTAPWTEEQRQAYRERVARERAEKDAAEKVRHEKAANIANAIWDNAEAATGDHPYLQVKGVKAHGLKVCRWFKVNTETGEARLISDSALLVPITDRKRRIHSLQAIFPAKLAAVGNRNKDYLADGAKRGLFHTIGKPLMHDGKPVFVLCEGYATGASIHECTGHCVLVCFDAGNLPEVAQSLRSGLSEVGKDAVIIVAADNDRWTTQPIENPGVYHAKNAAKAVDGLVAVPNFTDLSGEPTDFNDLHQREGAEAVANAIAEALNQPADACSDDPWDDVPAVQEETAVAESSSDPQADTILPETEEYGFRILGHSGAGTGSKRYFVYCFEINQIIAKSASELASNAGLLEIAPIQFWEGLFPSPRGGISIAACADWIMKIARSRGVFDPSRTRGRGLWPDAGRLVFHQGNRLLVDREPCRLDEIVSDYVYESGAPMPLPAAEMLTAEQGSAIILTARRFRWENQGAGDLLAGWCFLAPICGALKWRPHIWLTGAAGLGKSTLIERFISKMMPDHWPAMFQNSTEAGIRQTLGCDARPVMIDEFEGNTEAERKRTEAILAMIRQSSTDSSSVVARGTIGGRALNFNVRSMFCLSSIGVNLSRQADIDRITRLDLTKNTPSQWDQLEAELDTIEADPTLSRRIFARAIRLLPVIAQSVKVFSRVAGQALGRQRDGDQFGTLMAGAWCLTSDAAPSEVDAMKFLSQYDLSVFGAGDADDFDDSQAALDVVLGAVISNGLPVGIKATVAQLIDHAINGVQTRHGVTPAEAANALAMHGIRQAPKGRKMILFAKNHQELASLVRNTDFEVALTDRLGRLQGAQHSKQGSRAAGDLPEKADFAKALRRYVAVPVELCLITQDMSEEAPI</sequence>
<organism evidence="2 3">
    <name type="scientific">Aeromonas dhakensis</name>
    <dbReference type="NCBI Taxonomy" id="196024"/>
    <lineage>
        <taxon>Bacteria</taxon>
        <taxon>Pseudomonadati</taxon>
        <taxon>Pseudomonadota</taxon>
        <taxon>Gammaproteobacteria</taxon>
        <taxon>Aeromonadales</taxon>
        <taxon>Aeromonadaceae</taxon>
        <taxon>Aeromonas</taxon>
    </lineage>
</organism>
<name>K1JGA8_9GAMM</name>
<dbReference type="Proteomes" id="UP000005149">
    <property type="component" value="Unassembled WGS sequence"/>
</dbReference>
<dbReference type="CDD" id="cd01029">
    <property type="entry name" value="TOPRIM_primases"/>
    <property type="match status" value="1"/>
</dbReference>